<proteinExistence type="predicted"/>
<organism evidence="3 4">
    <name type="scientific">Candidatus Contendobacter odensis Run_B_J11</name>
    <dbReference type="NCBI Taxonomy" id="1400861"/>
    <lineage>
        <taxon>Bacteria</taxon>
        <taxon>Pseudomonadati</taxon>
        <taxon>Pseudomonadota</taxon>
        <taxon>Gammaproteobacteria</taxon>
        <taxon>Candidatus Competibacteraceae</taxon>
        <taxon>Candidatus Contendibacter</taxon>
    </lineage>
</organism>
<feature type="domain" description="Oxidoreductase-like" evidence="2">
    <location>
        <begin position="12"/>
        <end position="48"/>
    </location>
</feature>
<evidence type="ECO:0000313" key="3">
    <source>
        <dbReference type="EMBL" id="CDH47640.1"/>
    </source>
</evidence>
<accession>A0A7U7GG56</accession>
<name>A0A7U7GG56_9GAMM</name>
<reference evidence="3 4" key="1">
    <citation type="journal article" date="2014" name="ISME J.">
        <title>Candidatus Competibacter-lineage genomes retrieved from metagenomes reveal functional metabolic diversity.</title>
        <authorList>
            <person name="McIlroy S.J."/>
            <person name="Albertsen M."/>
            <person name="Andresen E.K."/>
            <person name="Saunders A.M."/>
            <person name="Kristiansen R."/>
            <person name="Stokholm-Bjerregaard M."/>
            <person name="Nielsen K.L."/>
            <person name="Nielsen P.H."/>
        </authorList>
    </citation>
    <scope>NUCLEOTIDE SEQUENCE [LARGE SCALE GENOMIC DNA]</scope>
    <source>
        <strain evidence="3 4">Run_B_J11</strain>
    </source>
</reference>
<dbReference type="RefSeq" id="WP_081756579.1">
    <property type="nucleotide sequence ID" value="NZ_CBTK010000306.1"/>
</dbReference>
<gene>
    <name evidence="3" type="ORF">BN874_870007</name>
</gene>
<evidence type="ECO:0000259" key="2">
    <source>
        <dbReference type="Pfam" id="PF09791"/>
    </source>
</evidence>
<dbReference type="InterPro" id="IPR019180">
    <property type="entry name" value="Oxidoreductase-like_N"/>
</dbReference>
<evidence type="ECO:0000256" key="1">
    <source>
        <dbReference type="SAM" id="MobiDB-lite"/>
    </source>
</evidence>
<protein>
    <recommendedName>
        <fullName evidence="2">Oxidoreductase-like domain-containing protein</fullName>
    </recommendedName>
</protein>
<dbReference type="PANTHER" id="PTHR21193">
    <property type="entry name" value="OXIDOREDUCTASE-LIKE DOMAIN-CONTAINING PROTEIN 1"/>
    <property type="match status" value="1"/>
</dbReference>
<comment type="caution">
    <text evidence="3">The sequence shown here is derived from an EMBL/GenBank/DDBJ whole genome shotgun (WGS) entry which is preliminary data.</text>
</comment>
<dbReference type="Proteomes" id="UP000019184">
    <property type="component" value="Unassembled WGS sequence"/>
</dbReference>
<dbReference type="AlphaFoldDB" id="A0A7U7GG56"/>
<sequence length="56" mass="6287">MSSPEVAQIPPPVPPKPPVQGECCERGCENCVWVFYYEALRRYEAAYADGQQQGLK</sequence>
<dbReference type="Pfam" id="PF09791">
    <property type="entry name" value="Oxidored-like"/>
    <property type="match status" value="1"/>
</dbReference>
<evidence type="ECO:0000313" key="4">
    <source>
        <dbReference type="Proteomes" id="UP000019184"/>
    </source>
</evidence>
<dbReference type="EMBL" id="CBTK010000306">
    <property type="protein sequence ID" value="CDH47640.1"/>
    <property type="molecule type" value="Genomic_DNA"/>
</dbReference>
<dbReference type="InterPro" id="IPR039251">
    <property type="entry name" value="OXLD1"/>
</dbReference>
<feature type="compositionally biased region" description="Pro residues" evidence="1">
    <location>
        <begin position="9"/>
        <end position="18"/>
    </location>
</feature>
<dbReference type="PANTHER" id="PTHR21193:SF3">
    <property type="entry name" value="OXIDOREDUCTASE-LIKE DOMAIN-CONTAINING PROTEIN 1"/>
    <property type="match status" value="1"/>
</dbReference>
<feature type="region of interest" description="Disordered" evidence="1">
    <location>
        <begin position="1"/>
        <end position="20"/>
    </location>
</feature>
<keyword evidence="4" id="KW-1185">Reference proteome</keyword>